<organism evidence="2 3">
    <name type="scientific">Thauera sinica</name>
    <dbReference type="NCBI Taxonomy" id="2665146"/>
    <lineage>
        <taxon>Bacteria</taxon>
        <taxon>Pseudomonadati</taxon>
        <taxon>Pseudomonadota</taxon>
        <taxon>Betaproteobacteria</taxon>
        <taxon>Rhodocyclales</taxon>
        <taxon>Zoogloeaceae</taxon>
        <taxon>Thauera</taxon>
    </lineage>
</organism>
<evidence type="ECO:0000313" key="3">
    <source>
        <dbReference type="Proteomes" id="UP001595974"/>
    </source>
</evidence>
<comment type="caution">
    <text evidence="2">The sequence shown here is derived from an EMBL/GenBank/DDBJ whole genome shotgun (WGS) entry which is preliminary data.</text>
</comment>
<dbReference type="InterPro" id="IPR013096">
    <property type="entry name" value="Cupin_2"/>
</dbReference>
<dbReference type="SUPFAM" id="SSF51182">
    <property type="entry name" value="RmlC-like cupins"/>
    <property type="match status" value="1"/>
</dbReference>
<dbReference type="Gene3D" id="2.60.120.10">
    <property type="entry name" value="Jelly Rolls"/>
    <property type="match status" value="1"/>
</dbReference>
<sequence length="136" mass="14714">MTSSPSRDTAAKPASAWKVFDLDSLRKHVEGSEPRIHEFLRSAAMSCAIYRLPAGARDMQAPHLEDEVYLVLEGKARLHLGDQVEEVGPGMVLFVGATTEHSFFDIQEDLTLLAIFGPAPGTLQRRGAGPSPGSRA</sequence>
<dbReference type="Pfam" id="PF07883">
    <property type="entry name" value="Cupin_2"/>
    <property type="match status" value="1"/>
</dbReference>
<accession>A0ABW1API5</accession>
<proteinExistence type="predicted"/>
<dbReference type="Proteomes" id="UP001595974">
    <property type="component" value="Unassembled WGS sequence"/>
</dbReference>
<dbReference type="RefSeq" id="WP_096451708.1">
    <property type="nucleotide sequence ID" value="NZ_JBHSOG010000024.1"/>
</dbReference>
<feature type="domain" description="Cupin type-2" evidence="1">
    <location>
        <begin position="50"/>
        <end position="115"/>
    </location>
</feature>
<evidence type="ECO:0000259" key="1">
    <source>
        <dbReference type="Pfam" id="PF07883"/>
    </source>
</evidence>
<gene>
    <name evidence="2" type="ORF">ACFPTN_07300</name>
</gene>
<name>A0ABW1API5_9RHOO</name>
<dbReference type="EMBL" id="JBHSOG010000024">
    <property type="protein sequence ID" value="MFC5769177.1"/>
    <property type="molecule type" value="Genomic_DNA"/>
</dbReference>
<dbReference type="InterPro" id="IPR014710">
    <property type="entry name" value="RmlC-like_jellyroll"/>
</dbReference>
<keyword evidence="3" id="KW-1185">Reference proteome</keyword>
<reference evidence="3" key="1">
    <citation type="journal article" date="2019" name="Int. J. Syst. Evol. Microbiol.">
        <title>The Global Catalogue of Microorganisms (GCM) 10K type strain sequencing project: providing services to taxonomists for standard genome sequencing and annotation.</title>
        <authorList>
            <consortium name="The Broad Institute Genomics Platform"/>
            <consortium name="The Broad Institute Genome Sequencing Center for Infectious Disease"/>
            <person name="Wu L."/>
            <person name="Ma J."/>
        </authorList>
    </citation>
    <scope>NUCLEOTIDE SEQUENCE [LARGE SCALE GENOMIC DNA]</scope>
    <source>
        <strain evidence="3">SHR3</strain>
    </source>
</reference>
<protein>
    <submittedName>
        <fullName evidence="2">Cupin domain-containing protein</fullName>
    </submittedName>
</protein>
<dbReference type="InterPro" id="IPR011051">
    <property type="entry name" value="RmlC_Cupin_sf"/>
</dbReference>
<evidence type="ECO:0000313" key="2">
    <source>
        <dbReference type="EMBL" id="MFC5769177.1"/>
    </source>
</evidence>